<dbReference type="PROSITE" id="PS00885">
    <property type="entry name" value="EPSP_SYNTHASE_2"/>
    <property type="match status" value="1"/>
</dbReference>
<feature type="binding site" evidence="7">
    <location>
        <position position="151"/>
    </location>
    <ligand>
        <name>3-phosphoshikimate</name>
        <dbReference type="ChEBI" id="CHEBI:145989"/>
    </ligand>
</feature>
<feature type="domain" description="Enolpyruvate transferase" evidence="8">
    <location>
        <begin position="16"/>
        <end position="404"/>
    </location>
</feature>
<feature type="binding site" evidence="7">
    <location>
        <position position="75"/>
    </location>
    <ligand>
        <name>phosphoenolpyruvate</name>
        <dbReference type="ChEBI" id="CHEBI:58702"/>
    </ligand>
</feature>
<reference evidence="9 10" key="1">
    <citation type="submission" date="2016-11" db="EMBL/GenBank/DDBJ databases">
        <authorList>
            <person name="Jaros S."/>
            <person name="Januszkiewicz K."/>
            <person name="Wedrychowicz H."/>
        </authorList>
    </citation>
    <scope>NUCLEOTIDE SEQUENCE [LARGE SCALE GENOMIC DNA]</scope>
    <source>
        <strain evidence="9 10">DSM 25661</strain>
    </source>
</reference>
<dbReference type="NCBIfam" id="TIGR01356">
    <property type="entry name" value="aroA"/>
    <property type="match status" value="1"/>
</dbReference>
<dbReference type="EC" id="2.5.1.19" evidence="7"/>
<evidence type="ECO:0000256" key="1">
    <source>
        <dbReference type="ARBA" id="ARBA00004811"/>
    </source>
</evidence>
<evidence type="ECO:0000256" key="7">
    <source>
        <dbReference type="HAMAP-Rule" id="MF_00210"/>
    </source>
</evidence>
<dbReference type="InterPro" id="IPR001986">
    <property type="entry name" value="Enolpyruvate_Tfrase_dom"/>
</dbReference>
<dbReference type="UniPathway" id="UPA00053">
    <property type="reaction ID" value="UER00089"/>
</dbReference>
<dbReference type="AlphaFoldDB" id="A0A1M4SJE5"/>
<feature type="binding site" evidence="7">
    <location>
        <position position="328"/>
    </location>
    <ligand>
        <name>phosphoenolpyruvate</name>
        <dbReference type="ChEBI" id="CHEBI:58702"/>
    </ligand>
</feature>
<comment type="function">
    <text evidence="7">Catalyzes the transfer of the enolpyruvyl moiety of phosphoenolpyruvate (PEP) to the 5-hydroxyl of shikimate-3-phosphate (S3P) to produce enolpyruvyl shikimate-3-phosphate and inorganic phosphate.</text>
</comment>
<dbReference type="RefSeq" id="WP_234949741.1">
    <property type="nucleotide sequence ID" value="NZ_FQTW01000001.1"/>
</dbReference>
<feature type="binding site" evidence="7">
    <location>
        <position position="23"/>
    </location>
    <ligand>
        <name>3-phosphoshikimate</name>
        <dbReference type="ChEBI" id="CHEBI:145989"/>
    </ligand>
</feature>
<gene>
    <name evidence="7" type="primary">aroA</name>
    <name evidence="9" type="ORF">SAMN05444278_101193</name>
</gene>
<evidence type="ECO:0000256" key="6">
    <source>
        <dbReference type="ARBA" id="ARBA00044633"/>
    </source>
</evidence>
<protein>
    <recommendedName>
        <fullName evidence="7">3-phosphoshikimate 1-carboxyvinyltransferase</fullName>
        <ecNumber evidence="7">2.5.1.19</ecNumber>
    </recommendedName>
    <alternativeName>
        <fullName evidence="7">5-enolpyruvylshikimate-3-phosphate synthase</fullName>
        <shortName evidence="7">EPSP synthase</shortName>
        <shortName evidence="7">EPSPS</shortName>
    </alternativeName>
</protein>
<feature type="binding site" evidence="7">
    <location>
        <position position="371"/>
    </location>
    <ligand>
        <name>phosphoenolpyruvate</name>
        <dbReference type="ChEBI" id="CHEBI:58702"/>
    </ligand>
</feature>
<dbReference type="PANTHER" id="PTHR21090">
    <property type="entry name" value="AROM/DEHYDROQUINATE SYNTHASE"/>
    <property type="match status" value="1"/>
</dbReference>
<evidence type="ECO:0000256" key="3">
    <source>
        <dbReference type="ARBA" id="ARBA00022605"/>
    </source>
</evidence>
<dbReference type="Pfam" id="PF00275">
    <property type="entry name" value="EPSP_synthase"/>
    <property type="match status" value="1"/>
</dbReference>
<feature type="binding site" evidence="7">
    <location>
        <position position="24"/>
    </location>
    <ligand>
        <name>3-phosphoshikimate</name>
        <dbReference type="ChEBI" id="CHEBI:145989"/>
    </ligand>
</feature>
<keyword evidence="10" id="KW-1185">Reference proteome</keyword>
<dbReference type="PIRSF" id="PIRSF000505">
    <property type="entry name" value="EPSPS"/>
    <property type="match status" value="1"/>
</dbReference>
<comment type="similarity">
    <text evidence="2 7">Belongs to the EPSP synthase family.</text>
</comment>
<dbReference type="GO" id="GO:0003866">
    <property type="term" value="F:3-phosphoshikimate 1-carboxyvinyltransferase activity"/>
    <property type="evidence" value="ECO:0007669"/>
    <property type="project" value="UniProtKB-UniRule"/>
</dbReference>
<dbReference type="GO" id="GO:0009423">
    <property type="term" value="P:chorismate biosynthetic process"/>
    <property type="evidence" value="ECO:0007669"/>
    <property type="project" value="UniProtKB-UniRule"/>
</dbReference>
<dbReference type="GO" id="GO:0008652">
    <property type="term" value="P:amino acid biosynthetic process"/>
    <property type="evidence" value="ECO:0007669"/>
    <property type="project" value="UniProtKB-KW"/>
</dbReference>
<comment type="caution">
    <text evidence="7">Lacks conserved residue(s) required for the propagation of feature annotation.</text>
</comment>
<keyword evidence="5 7" id="KW-0057">Aromatic amino acid biosynthesis</keyword>
<evidence type="ECO:0000256" key="2">
    <source>
        <dbReference type="ARBA" id="ARBA00009948"/>
    </source>
</evidence>
<evidence type="ECO:0000256" key="4">
    <source>
        <dbReference type="ARBA" id="ARBA00022679"/>
    </source>
</evidence>
<feature type="binding site" evidence="7">
    <location>
        <position position="152"/>
    </location>
    <ligand>
        <name>phosphoenolpyruvate</name>
        <dbReference type="ChEBI" id="CHEBI:58702"/>
    </ligand>
</feature>
<evidence type="ECO:0000313" key="10">
    <source>
        <dbReference type="Proteomes" id="UP000184462"/>
    </source>
</evidence>
<comment type="catalytic activity">
    <reaction evidence="6">
        <text>3-phosphoshikimate + phosphoenolpyruvate = 5-O-(1-carboxyvinyl)-3-phosphoshikimate + phosphate</text>
        <dbReference type="Rhea" id="RHEA:21256"/>
        <dbReference type="ChEBI" id="CHEBI:43474"/>
        <dbReference type="ChEBI" id="CHEBI:57701"/>
        <dbReference type="ChEBI" id="CHEBI:58702"/>
        <dbReference type="ChEBI" id="CHEBI:145989"/>
        <dbReference type="EC" id="2.5.1.19"/>
    </reaction>
    <physiologicalReaction direction="left-to-right" evidence="6">
        <dbReference type="Rhea" id="RHEA:21257"/>
    </physiologicalReaction>
</comment>
<evidence type="ECO:0000256" key="5">
    <source>
        <dbReference type="ARBA" id="ARBA00023141"/>
    </source>
</evidence>
<dbReference type="Gene3D" id="3.65.10.10">
    <property type="entry name" value="Enolpyruvate transferase domain"/>
    <property type="match status" value="2"/>
</dbReference>
<keyword evidence="4 7" id="KW-0808">Transferase</keyword>
<dbReference type="Proteomes" id="UP000184462">
    <property type="component" value="Unassembled WGS sequence"/>
</dbReference>
<dbReference type="InterPro" id="IPR023193">
    <property type="entry name" value="EPSP_synthase_CS"/>
</dbReference>
<dbReference type="InterPro" id="IPR006264">
    <property type="entry name" value="EPSP_synthase"/>
</dbReference>
<feature type="binding site" evidence="7">
    <location>
        <position position="297"/>
    </location>
    <ligand>
        <name>3-phosphoshikimate</name>
        <dbReference type="ChEBI" id="CHEBI:145989"/>
    </ligand>
</feature>
<dbReference type="STRING" id="1155689.SAMN05444278_101193"/>
<comment type="subunit">
    <text evidence="7">Monomer.</text>
</comment>
<evidence type="ECO:0000313" key="9">
    <source>
        <dbReference type="EMBL" id="SHE32363.1"/>
    </source>
</evidence>
<dbReference type="InterPro" id="IPR036968">
    <property type="entry name" value="Enolpyruvate_Tfrase_sf"/>
</dbReference>
<feature type="binding site" evidence="7">
    <location>
        <position position="28"/>
    </location>
    <ligand>
        <name>3-phosphoshikimate</name>
        <dbReference type="ChEBI" id="CHEBI:145989"/>
    </ligand>
</feature>
<dbReference type="GO" id="GO:0005737">
    <property type="term" value="C:cytoplasm"/>
    <property type="evidence" value="ECO:0007669"/>
    <property type="project" value="UniProtKB-SubCell"/>
</dbReference>
<dbReference type="CDD" id="cd01556">
    <property type="entry name" value="EPSP_synthase"/>
    <property type="match status" value="1"/>
</dbReference>
<keyword evidence="7" id="KW-0963">Cytoplasm</keyword>
<feature type="binding site" evidence="7">
    <location>
        <position position="395"/>
    </location>
    <ligand>
        <name>phosphoenolpyruvate</name>
        <dbReference type="ChEBI" id="CHEBI:58702"/>
    </ligand>
</feature>
<dbReference type="PANTHER" id="PTHR21090:SF5">
    <property type="entry name" value="PENTAFUNCTIONAL AROM POLYPEPTIDE"/>
    <property type="match status" value="1"/>
</dbReference>
<dbReference type="EMBL" id="FQTW01000001">
    <property type="protein sequence ID" value="SHE32363.1"/>
    <property type="molecule type" value="Genomic_DNA"/>
</dbReference>
<keyword evidence="3 7" id="KW-0028">Amino-acid biosynthesis</keyword>
<feature type="binding site" evidence="7">
    <location>
        <position position="178"/>
    </location>
    <ligand>
        <name>3-phosphoshikimate</name>
        <dbReference type="ChEBI" id="CHEBI:145989"/>
    </ligand>
</feature>
<proteinExistence type="inferred from homology"/>
<evidence type="ECO:0000259" key="8">
    <source>
        <dbReference type="Pfam" id="PF00275"/>
    </source>
</evidence>
<name>A0A1M4SJE5_9FLAO</name>
<feature type="binding site" evidence="7">
    <location>
        <position position="324"/>
    </location>
    <ligand>
        <name>3-phosphoshikimate</name>
        <dbReference type="ChEBI" id="CHEBI:145989"/>
    </ligand>
</feature>
<comment type="pathway">
    <text evidence="1 7">Metabolic intermediate biosynthesis; chorismate biosynthesis; chorismate from D-erythrose 4-phosphate and phosphoenolpyruvate: step 6/7.</text>
</comment>
<feature type="binding site" evidence="7">
    <location>
        <position position="23"/>
    </location>
    <ligand>
        <name>phosphoenolpyruvate</name>
        <dbReference type="ChEBI" id="CHEBI:58702"/>
    </ligand>
</feature>
<feature type="active site" description="Proton acceptor" evidence="7">
    <location>
        <position position="297"/>
    </location>
</feature>
<dbReference type="GO" id="GO:0009073">
    <property type="term" value="P:aromatic amino acid family biosynthetic process"/>
    <property type="evidence" value="ECO:0007669"/>
    <property type="project" value="UniProtKB-KW"/>
</dbReference>
<feature type="binding site" evidence="7">
    <location>
        <position position="150"/>
    </location>
    <ligand>
        <name>3-phosphoshikimate</name>
        <dbReference type="ChEBI" id="CHEBI:145989"/>
    </ligand>
</feature>
<organism evidence="9 10">
    <name type="scientific">Psychroflexus salarius</name>
    <dbReference type="NCBI Taxonomy" id="1155689"/>
    <lineage>
        <taxon>Bacteria</taxon>
        <taxon>Pseudomonadati</taxon>
        <taxon>Bacteroidota</taxon>
        <taxon>Flavobacteriia</taxon>
        <taxon>Flavobacteriales</taxon>
        <taxon>Flavobacteriaceae</taxon>
        <taxon>Psychroflexus</taxon>
    </lineage>
</organism>
<dbReference type="SUPFAM" id="SSF55205">
    <property type="entry name" value="EPT/RTPC-like"/>
    <property type="match status" value="1"/>
</dbReference>
<dbReference type="InterPro" id="IPR013792">
    <property type="entry name" value="RNA3'P_cycl/enolpyr_Trfase_a/b"/>
</dbReference>
<feature type="binding site" evidence="7">
    <location>
        <position position="104"/>
    </location>
    <ligand>
        <name>phosphoenolpyruvate</name>
        <dbReference type="ChEBI" id="CHEBI:58702"/>
    </ligand>
</feature>
<sequence>MISFLEKSANPRQPIEIQISGSKSESNRALILDQVLGGLDIANLSDSDDTMHLVNALKQLKTKSKTIKINVGHAGTTMRFLTALCATIPQQEFVISGSERMHQRPIKPLVDALNNFGAKISYLKNEGYPPLKIKGENLTKDKISIQANISSQYISALMLIAPKLPQGLNINLKGNITSRPYLEMTKALLEQQQIKVDFNQSQIKVHSSHSNSPTSVEIESDWSSASYHYALVAFSNEGFSVNLSNFNLNSVQGDAALRDIYKKFGVKTEQVDHKTIKITKINKLYSKIKLDLIKTPDLAQTIAVTCLGLNINCELSGLHTLKIKETDRLQALKTELEKFGGRVKISDSTLQLQSVGKLEPYQVISTYNDHRMALAFAPLALKTKLSIENPEVVSKSYTNYWEDLKQYGIIAKITK</sequence>
<comment type="subcellular location">
    <subcellularLocation>
        <location evidence="7">Cytoplasm</location>
    </subcellularLocation>
</comment>
<feature type="binding site" evidence="7">
    <location>
        <position position="152"/>
    </location>
    <ligand>
        <name>3-phosphoshikimate</name>
        <dbReference type="ChEBI" id="CHEBI:145989"/>
    </ligand>
</feature>
<dbReference type="HAMAP" id="MF_00210">
    <property type="entry name" value="EPSP_synth"/>
    <property type="match status" value="1"/>
</dbReference>
<accession>A0A1M4SJE5</accession>